<dbReference type="PANTHER" id="PTHR42852">
    <property type="entry name" value="THIOL:DISULFIDE INTERCHANGE PROTEIN DSBE"/>
    <property type="match status" value="1"/>
</dbReference>
<feature type="domain" description="Thioredoxin" evidence="6">
    <location>
        <begin position="253"/>
        <end position="391"/>
    </location>
</feature>
<protein>
    <submittedName>
        <fullName evidence="7">AhpC/TSA family protein</fullName>
    </submittedName>
</protein>
<evidence type="ECO:0000259" key="6">
    <source>
        <dbReference type="PROSITE" id="PS51352"/>
    </source>
</evidence>
<dbReference type="Pfam" id="PF00578">
    <property type="entry name" value="AhpC-TSA"/>
    <property type="match status" value="1"/>
</dbReference>
<dbReference type="OrthoDB" id="750178at2"/>
<keyword evidence="2" id="KW-0201">Cytochrome c-type biogenesis</keyword>
<dbReference type="InterPro" id="IPR025380">
    <property type="entry name" value="DUF4369"/>
</dbReference>
<keyword evidence="8" id="KW-1185">Reference proteome</keyword>
<dbReference type="PROSITE" id="PS51352">
    <property type="entry name" value="THIOREDOXIN_2"/>
    <property type="match status" value="1"/>
</dbReference>
<dbReference type="PROSITE" id="PS00194">
    <property type="entry name" value="THIOREDOXIN_1"/>
    <property type="match status" value="1"/>
</dbReference>
<evidence type="ECO:0000256" key="4">
    <source>
        <dbReference type="ARBA" id="ARBA00023284"/>
    </source>
</evidence>
<evidence type="ECO:0000256" key="2">
    <source>
        <dbReference type="ARBA" id="ARBA00022748"/>
    </source>
</evidence>
<dbReference type="PANTHER" id="PTHR42852:SF6">
    <property type="entry name" value="THIOL:DISULFIDE INTERCHANGE PROTEIN DSBE"/>
    <property type="match status" value="1"/>
</dbReference>
<dbReference type="Proteomes" id="UP000290204">
    <property type="component" value="Unassembled WGS sequence"/>
</dbReference>
<gene>
    <name evidence="7" type="ORF">ESA94_17510</name>
</gene>
<dbReference type="GO" id="GO:0030313">
    <property type="term" value="C:cell envelope"/>
    <property type="evidence" value="ECO:0007669"/>
    <property type="project" value="UniProtKB-SubCell"/>
</dbReference>
<dbReference type="Gene3D" id="3.40.30.10">
    <property type="entry name" value="Glutaredoxin"/>
    <property type="match status" value="1"/>
</dbReference>
<keyword evidence="3" id="KW-1015">Disulfide bond</keyword>
<feature type="signal peptide" evidence="5">
    <location>
        <begin position="1"/>
        <end position="38"/>
    </location>
</feature>
<keyword evidence="5" id="KW-0732">Signal</keyword>
<evidence type="ECO:0000313" key="8">
    <source>
        <dbReference type="Proteomes" id="UP000290204"/>
    </source>
</evidence>
<feature type="chain" id="PRO_5020449396" evidence="5">
    <location>
        <begin position="39"/>
        <end position="391"/>
    </location>
</feature>
<reference evidence="7 8" key="1">
    <citation type="submission" date="2019-01" db="EMBL/GenBank/DDBJ databases">
        <title>Lacibacter sp. strain TTM-7.</title>
        <authorList>
            <person name="Chen W.-M."/>
        </authorList>
    </citation>
    <scope>NUCLEOTIDE SEQUENCE [LARGE SCALE GENOMIC DNA]</scope>
    <source>
        <strain evidence="7 8">TTM-7</strain>
    </source>
</reference>
<evidence type="ECO:0000313" key="7">
    <source>
        <dbReference type="EMBL" id="RXK58434.1"/>
    </source>
</evidence>
<comment type="caution">
    <text evidence="7">The sequence shown here is derived from an EMBL/GenBank/DDBJ whole genome shotgun (WGS) entry which is preliminary data.</text>
</comment>
<dbReference type="InterPro" id="IPR036249">
    <property type="entry name" value="Thioredoxin-like_sf"/>
</dbReference>
<dbReference type="GO" id="GO:0017004">
    <property type="term" value="P:cytochrome complex assembly"/>
    <property type="evidence" value="ECO:0007669"/>
    <property type="project" value="UniProtKB-KW"/>
</dbReference>
<comment type="subcellular location">
    <subcellularLocation>
        <location evidence="1">Cell envelope</location>
    </subcellularLocation>
</comment>
<dbReference type="SUPFAM" id="SSF52833">
    <property type="entry name" value="Thioredoxin-like"/>
    <property type="match status" value="1"/>
</dbReference>
<organism evidence="7 8">
    <name type="scientific">Lacibacter luteus</name>
    <dbReference type="NCBI Taxonomy" id="2508719"/>
    <lineage>
        <taxon>Bacteria</taxon>
        <taxon>Pseudomonadati</taxon>
        <taxon>Bacteroidota</taxon>
        <taxon>Chitinophagia</taxon>
        <taxon>Chitinophagales</taxon>
        <taxon>Chitinophagaceae</taxon>
        <taxon>Lacibacter</taxon>
    </lineage>
</organism>
<evidence type="ECO:0000256" key="3">
    <source>
        <dbReference type="ARBA" id="ARBA00023157"/>
    </source>
</evidence>
<accession>A0A4Q1CEX3</accession>
<dbReference type="Pfam" id="PF14289">
    <property type="entry name" value="DUF4369"/>
    <property type="match status" value="1"/>
</dbReference>
<sequence length="391" mass="43349">MSLLSPVLPFKKKESMKSKLRLSALLLCALLLATATKAQTVKKGFVITGIVNGIDTGKVYLSHFLKDGTRVNDSTRLKSGKFAFKGAVKDADFYYLRMANDGLPLFVENSNISITANKGELRKAAVTGSETHIQFKEWSELWSAITSRAGEYYRLLATGKKDSTGNVTMQTDSVVRKAFDDGMAALTISTDSAINVMVSKYPSSPVTAYVIIDRYINYTDLPRVKKFFALLDSKGKNTSFGKQISEYLLIAAKTEPGATPTFAIADTSGKILKLSSLKGKYVLVDFWASWCVPCRRENPNVVKAYQKYHEKGFEIVGVSLDTKKDMWMKAIAKDGLNWYHVSDLKGWESGIVKELGVKVVPTSFLLDPNGKIIANNLRAELLWEKLAEIFN</sequence>
<dbReference type="EMBL" id="SDHW01000006">
    <property type="protein sequence ID" value="RXK58434.1"/>
    <property type="molecule type" value="Genomic_DNA"/>
</dbReference>
<dbReference type="InterPro" id="IPR000866">
    <property type="entry name" value="AhpC/TSA"/>
</dbReference>
<dbReference type="InterPro" id="IPR017937">
    <property type="entry name" value="Thioredoxin_CS"/>
</dbReference>
<keyword evidence="4" id="KW-0676">Redox-active center</keyword>
<dbReference type="AlphaFoldDB" id="A0A4Q1CEX3"/>
<dbReference type="InterPro" id="IPR013766">
    <property type="entry name" value="Thioredoxin_domain"/>
</dbReference>
<dbReference type="CDD" id="cd02966">
    <property type="entry name" value="TlpA_like_family"/>
    <property type="match status" value="1"/>
</dbReference>
<evidence type="ECO:0000256" key="1">
    <source>
        <dbReference type="ARBA" id="ARBA00004196"/>
    </source>
</evidence>
<dbReference type="InterPro" id="IPR050553">
    <property type="entry name" value="Thioredoxin_ResA/DsbE_sf"/>
</dbReference>
<proteinExistence type="predicted"/>
<name>A0A4Q1CEX3_9BACT</name>
<evidence type="ECO:0000256" key="5">
    <source>
        <dbReference type="SAM" id="SignalP"/>
    </source>
</evidence>